<dbReference type="GO" id="GO:0004792">
    <property type="term" value="F:thiosulfate-cyanide sulfurtransferase activity"/>
    <property type="evidence" value="ECO:0007669"/>
    <property type="project" value="TreeGrafter"/>
</dbReference>
<dbReference type="GO" id="GO:0005739">
    <property type="term" value="C:mitochondrion"/>
    <property type="evidence" value="ECO:0007669"/>
    <property type="project" value="TreeGrafter"/>
</dbReference>
<dbReference type="eggNOG" id="KOG1530">
    <property type="taxonomic scope" value="Eukaryota"/>
</dbReference>
<gene>
    <name evidence="3" type="ORF">PAAG_00233</name>
</gene>
<dbReference type="OrthoDB" id="566238at2759"/>
<dbReference type="AlphaFoldDB" id="C1GNY8"/>
<keyword evidence="4" id="KW-1185">Reference proteome</keyword>
<dbReference type="InterPro" id="IPR036873">
    <property type="entry name" value="Rhodanese-like_dom_sf"/>
</dbReference>
<proteinExistence type="predicted"/>
<dbReference type="KEGG" id="pbl:PAAG_00233"/>
<reference evidence="3 4" key="1">
    <citation type="journal article" date="2011" name="PLoS Genet.">
        <title>Comparative genomic analysis of human fungal pathogens causing paracoccidioidomycosis.</title>
        <authorList>
            <person name="Desjardins C.A."/>
            <person name="Champion M.D."/>
            <person name="Holder J.W."/>
            <person name="Muszewska A."/>
            <person name="Goldberg J."/>
            <person name="Bailao A.M."/>
            <person name="Brigido M.M."/>
            <person name="Ferreira M.E."/>
            <person name="Garcia A.M."/>
            <person name="Grynberg M."/>
            <person name="Gujja S."/>
            <person name="Heiman D.I."/>
            <person name="Henn M.R."/>
            <person name="Kodira C.D."/>
            <person name="Leon-Narvaez H."/>
            <person name="Longo L.V."/>
            <person name="Ma L.J."/>
            <person name="Malavazi I."/>
            <person name="Matsuo A.L."/>
            <person name="Morais F.V."/>
            <person name="Pereira M."/>
            <person name="Rodriguez-Brito S."/>
            <person name="Sakthikumar S."/>
            <person name="Salem-Izacc S.M."/>
            <person name="Sykes S.M."/>
            <person name="Teixeira M.M."/>
            <person name="Vallejo M.C."/>
            <person name="Walter M.E."/>
            <person name="Yandava C."/>
            <person name="Young S."/>
            <person name="Zeng Q."/>
            <person name="Zucker J."/>
            <person name="Felipe M.S."/>
            <person name="Goldman G.H."/>
            <person name="Haas B.J."/>
            <person name="McEwen J.G."/>
            <person name="Nino-Vega G."/>
            <person name="Puccia R."/>
            <person name="San-Blas G."/>
            <person name="Soares C.M."/>
            <person name="Birren B.W."/>
            <person name="Cuomo C.A."/>
        </authorList>
    </citation>
    <scope>NUCLEOTIDE SEQUENCE [LARGE SCALE GENOMIC DNA]</scope>
    <source>
        <strain evidence="4">ATCC MYA-826 / Pb01</strain>
    </source>
</reference>
<accession>C1GNY8</accession>
<evidence type="ECO:0000313" key="4">
    <source>
        <dbReference type="Proteomes" id="UP000002059"/>
    </source>
</evidence>
<dbReference type="SUPFAM" id="SSF52821">
    <property type="entry name" value="Rhodanese/Cell cycle control phosphatase"/>
    <property type="match status" value="1"/>
</dbReference>
<organism evidence="3 4">
    <name type="scientific">Paracoccidioides lutzii (strain ATCC MYA-826 / Pb01)</name>
    <name type="common">Paracoccidioides brasiliensis</name>
    <dbReference type="NCBI Taxonomy" id="502779"/>
    <lineage>
        <taxon>Eukaryota</taxon>
        <taxon>Fungi</taxon>
        <taxon>Dikarya</taxon>
        <taxon>Ascomycota</taxon>
        <taxon>Pezizomycotina</taxon>
        <taxon>Eurotiomycetes</taxon>
        <taxon>Eurotiomycetidae</taxon>
        <taxon>Onygenales</taxon>
        <taxon>Ajellomycetaceae</taxon>
        <taxon>Paracoccidioides</taxon>
    </lineage>
</organism>
<protein>
    <recommendedName>
        <fullName evidence="2">Rhodanese domain-containing protein</fullName>
    </recommendedName>
</protein>
<dbReference type="VEuPathDB" id="FungiDB:PAAG_00233"/>
<name>C1GNY8_PARBA</name>
<dbReference type="EMBL" id="KN293992">
    <property type="protein sequence ID" value="EEH35910.2"/>
    <property type="molecule type" value="Genomic_DNA"/>
</dbReference>
<dbReference type="PANTHER" id="PTHR44086">
    <property type="entry name" value="THIOSULFATE SULFURTRANSFERASE RDL2, MITOCHONDRIAL-RELATED"/>
    <property type="match status" value="1"/>
</dbReference>
<feature type="domain" description="Rhodanese" evidence="2">
    <location>
        <begin position="84"/>
        <end position="211"/>
    </location>
</feature>
<dbReference type="Gene3D" id="3.40.250.10">
    <property type="entry name" value="Rhodanese-like domain"/>
    <property type="match status" value="1"/>
</dbReference>
<feature type="region of interest" description="Disordered" evidence="1">
    <location>
        <begin position="65"/>
        <end position="89"/>
    </location>
</feature>
<evidence type="ECO:0000259" key="2">
    <source>
        <dbReference type="PROSITE" id="PS50206"/>
    </source>
</evidence>
<dbReference type="Pfam" id="PF00581">
    <property type="entry name" value="Rhodanese"/>
    <property type="match status" value="1"/>
</dbReference>
<dbReference type="GeneID" id="9100779"/>
<dbReference type="HOGENOM" id="CLU_1272652_0_0_1"/>
<evidence type="ECO:0000313" key="3">
    <source>
        <dbReference type="EMBL" id="EEH35910.2"/>
    </source>
</evidence>
<dbReference type="STRING" id="502779.C1GNY8"/>
<feature type="compositionally biased region" description="Low complexity" evidence="1">
    <location>
        <begin position="144"/>
        <end position="157"/>
    </location>
</feature>
<dbReference type="InterPro" id="IPR001763">
    <property type="entry name" value="Rhodanese-like_dom"/>
</dbReference>
<evidence type="ECO:0000256" key="1">
    <source>
        <dbReference type="SAM" id="MobiDB-lite"/>
    </source>
</evidence>
<dbReference type="SMART" id="SM00450">
    <property type="entry name" value="RHOD"/>
    <property type="match status" value="1"/>
</dbReference>
<sequence length="217" mass="23834">MSFWNWQDRQVQEGRRTPGLVDKQGYMRQVVLRLVVQSGIIALRVQVRGKRGSLRSMVLKRTTTKQITASFPSSSSNPSSPPSSRPSPILIDVREPAELLETGIIPTALNIPIGTHPDALFLSPDEFFTRMGFEKPEADTSPQSATSSSTSSASSASSTAEKPDIVFYCKAGVRARAMAELAVKAGYDRGRLGVYDGSWLDWESRGGRVERWDGGRE</sequence>
<feature type="region of interest" description="Disordered" evidence="1">
    <location>
        <begin position="135"/>
        <end position="157"/>
    </location>
</feature>
<dbReference type="RefSeq" id="XP_015700285.1">
    <property type="nucleotide sequence ID" value="XM_015843950.1"/>
</dbReference>
<dbReference type="PROSITE" id="PS50206">
    <property type="entry name" value="RHODANESE_3"/>
    <property type="match status" value="1"/>
</dbReference>
<dbReference type="Proteomes" id="UP000002059">
    <property type="component" value="Partially assembled WGS sequence"/>
</dbReference>
<dbReference type="PANTHER" id="PTHR44086:SF10">
    <property type="entry name" value="THIOSULFATE SULFURTRANSFERASE_RHODANESE-LIKE DOMAIN-CONTAINING PROTEIN 3"/>
    <property type="match status" value="1"/>
</dbReference>